<dbReference type="EMBL" id="JARIHO010000099">
    <property type="protein sequence ID" value="KAJ7304774.1"/>
    <property type="molecule type" value="Genomic_DNA"/>
</dbReference>
<accession>A0AAD6Z2U7</accession>
<evidence type="ECO:0000313" key="2">
    <source>
        <dbReference type="Proteomes" id="UP001218218"/>
    </source>
</evidence>
<keyword evidence="2" id="KW-1185">Reference proteome</keyword>
<dbReference type="AlphaFoldDB" id="A0AAD6Z2U7"/>
<gene>
    <name evidence="1" type="ORF">DFH08DRAFT_721469</name>
</gene>
<comment type="caution">
    <text evidence="1">The sequence shown here is derived from an EMBL/GenBank/DDBJ whole genome shotgun (WGS) entry which is preliminary data.</text>
</comment>
<name>A0AAD6Z2U7_9AGAR</name>
<reference evidence="1" key="1">
    <citation type="submission" date="2023-03" db="EMBL/GenBank/DDBJ databases">
        <title>Massive genome expansion in bonnet fungi (Mycena s.s.) driven by repeated elements and novel gene families across ecological guilds.</title>
        <authorList>
            <consortium name="Lawrence Berkeley National Laboratory"/>
            <person name="Harder C.B."/>
            <person name="Miyauchi S."/>
            <person name="Viragh M."/>
            <person name="Kuo A."/>
            <person name="Thoen E."/>
            <person name="Andreopoulos B."/>
            <person name="Lu D."/>
            <person name="Skrede I."/>
            <person name="Drula E."/>
            <person name="Henrissat B."/>
            <person name="Morin E."/>
            <person name="Kohler A."/>
            <person name="Barry K."/>
            <person name="LaButti K."/>
            <person name="Morin E."/>
            <person name="Salamov A."/>
            <person name="Lipzen A."/>
            <person name="Mereny Z."/>
            <person name="Hegedus B."/>
            <person name="Baldrian P."/>
            <person name="Stursova M."/>
            <person name="Weitz H."/>
            <person name="Taylor A."/>
            <person name="Grigoriev I.V."/>
            <person name="Nagy L.G."/>
            <person name="Martin F."/>
            <person name="Kauserud H."/>
        </authorList>
    </citation>
    <scope>NUCLEOTIDE SEQUENCE</scope>
    <source>
        <strain evidence="1">CBHHK002</strain>
    </source>
</reference>
<proteinExistence type="predicted"/>
<feature type="non-terminal residue" evidence="1">
    <location>
        <position position="1"/>
    </location>
</feature>
<sequence length="70" mass="8068">RASTNGRAKNIRLATWDDLRRVSIPWMVTTYKQRAPGVWYITECMAAPTVNKAIVVRTRRPTFFGRKCAL</sequence>
<organism evidence="1 2">
    <name type="scientific">Mycena albidolilacea</name>
    <dbReference type="NCBI Taxonomy" id="1033008"/>
    <lineage>
        <taxon>Eukaryota</taxon>
        <taxon>Fungi</taxon>
        <taxon>Dikarya</taxon>
        <taxon>Basidiomycota</taxon>
        <taxon>Agaricomycotina</taxon>
        <taxon>Agaricomycetes</taxon>
        <taxon>Agaricomycetidae</taxon>
        <taxon>Agaricales</taxon>
        <taxon>Marasmiineae</taxon>
        <taxon>Mycenaceae</taxon>
        <taxon>Mycena</taxon>
    </lineage>
</organism>
<evidence type="ECO:0000313" key="1">
    <source>
        <dbReference type="EMBL" id="KAJ7304774.1"/>
    </source>
</evidence>
<dbReference type="Proteomes" id="UP001218218">
    <property type="component" value="Unassembled WGS sequence"/>
</dbReference>
<protein>
    <submittedName>
        <fullName evidence="1">Uncharacterized protein</fullName>
    </submittedName>
</protein>